<dbReference type="InterPro" id="IPR036249">
    <property type="entry name" value="Thioredoxin-like_sf"/>
</dbReference>
<dbReference type="InterPro" id="IPR013766">
    <property type="entry name" value="Thioredoxin_domain"/>
</dbReference>
<dbReference type="InterPro" id="IPR012336">
    <property type="entry name" value="Thioredoxin-like_fold"/>
</dbReference>
<dbReference type="AlphaFoldDB" id="A0A917S4Y6"/>
<comment type="caution">
    <text evidence="2">The sequence shown here is derived from an EMBL/GenBank/DDBJ whole genome shotgun (WGS) entry which is preliminary data.</text>
</comment>
<keyword evidence="3" id="KW-1185">Reference proteome</keyword>
<gene>
    <name evidence="2" type="ORF">GCM10011575_11540</name>
</gene>
<protein>
    <recommendedName>
        <fullName evidence="1">Thioredoxin domain-containing protein</fullName>
    </recommendedName>
</protein>
<dbReference type="CDD" id="cd02972">
    <property type="entry name" value="DsbA_family"/>
    <property type="match status" value="1"/>
</dbReference>
<dbReference type="Gene3D" id="3.40.30.10">
    <property type="entry name" value="Glutaredoxin"/>
    <property type="match status" value="1"/>
</dbReference>
<evidence type="ECO:0000259" key="1">
    <source>
        <dbReference type="PROSITE" id="PS51352"/>
    </source>
</evidence>
<evidence type="ECO:0000313" key="3">
    <source>
        <dbReference type="Proteomes" id="UP000613840"/>
    </source>
</evidence>
<accession>A0A917S4Y6</accession>
<organism evidence="2 3">
    <name type="scientific">Microlunatus endophyticus</name>
    <dbReference type="NCBI Taxonomy" id="1716077"/>
    <lineage>
        <taxon>Bacteria</taxon>
        <taxon>Bacillati</taxon>
        <taxon>Actinomycetota</taxon>
        <taxon>Actinomycetes</taxon>
        <taxon>Propionibacteriales</taxon>
        <taxon>Propionibacteriaceae</taxon>
        <taxon>Microlunatus</taxon>
    </lineage>
</organism>
<proteinExistence type="predicted"/>
<reference evidence="2" key="2">
    <citation type="submission" date="2020-09" db="EMBL/GenBank/DDBJ databases">
        <authorList>
            <person name="Sun Q."/>
            <person name="Zhou Y."/>
        </authorList>
    </citation>
    <scope>NUCLEOTIDE SEQUENCE</scope>
    <source>
        <strain evidence="2">CGMCC 4.7306</strain>
    </source>
</reference>
<evidence type="ECO:0000313" key="2">
    <source>
        <dbReference type="EMBL" id="GGL54878.1"/>
    </source>
</evidence>
<sequence length="215" mass="22690">MVLGVLLAAVVLIVIVAVAVISHQRSAADPQPPAAQPSFAPVTLTNGQPIRLGHDDAGVTLTLFEDFNCPHCADFEKNLGPTITDLQRSGRVEVELYPMSFVTKRSPALANAMACAATEGFGQPYWVGLFANSGLSWSDDQLIRLGTLVGKPSRDFAGCIRSDAHRAWVDSITSAASAKNVTETPTVFINGVRQPADKVSSWTAADLKSAIGAAT</sequence>
<dbReference type="PROSITE" id="PS51352">
    <property type="entry name" value="THIOREDOXIN_2"/>
    <property type="match status" value="1"/>
</dbReference>
<reference evidence="2" key="1">
    <citation type="journal article" date="2014" name="Int. J. Syst. Evol. Microbiol.">
        <title>Complete genome sequence of Corynebacterium casei LMG S-19264T (=DSM 44701T), isolated from a smear-ripened cheese.</title>
        <authorList>
            <consortium name="US DOE Joint Genome Institute (JGI-PGF)"/>
            <person name="Walter F."/>
            <person name="Albersmeier A."/>
            <person name="Kalinowski J."/>
            <person name="Ruckert C."/>
        </authorList>
    </citation>
    <scope>NUCLEOTIDE SEQUENCE</scope>
    <source>
        <strain evidence="2">CGMCC 4.7306</strain>
    </source>
</reference>
<dbReference type="Proteomes" id="UP000613840">
    <property type="component" value="Unassembled WGS sequence"/>
</dbReference>
<name>A0A917S4Y6_9ACTN</name>
<dbReference type="Pfam" id="PF13462">
    <property type="entry name" value="Thioredoxin_4"/>
    <property type="match status" value="1"/>
</dbReference>
<dbReference type="EMBL" id="BMMZ01000002">
    <property type="protein sequence ID" value="GGL54878.1"/>
    <property type="molecule type" value="Genomic_DNA"/>
</dbReference>
<dbReference type="SUPFAM" id="SSF52833">
    <property type="entry name" value="Thioredoxin-like"/>
    <property type="match status" value="1"/>
</dbReference>
<feature type="domain" description="Thioredoxin" evidence="1">
    <location>
        <begin position="30"/>
        <end position="174"/>
    </location>
</feature>